<dbReference type="EMBL" id="JAEKLZ010000346">
    <property type="protein sequence ID" value="MBW8728058.1"/>
    <property type="molecule type" value="Genomic_DNA"/>
</dbReference>
<sequence length="58" mass="6060">MALLSMVAAGIALAACSSRDPADQFNVSVHNPTPAAQDRTAPAREPGDDLYNRVVPLP</sequence>
<evidence type="ECO:0000313" key="3">
    <source>
        <dbReference type="Proteomes" id="UP000700706"/>
    </source>
</evidence>
<dbReference type="AlphaFoldDB" id="A0A952FNJ5"/>
<feature type="region of interest" description="Disordered" evidence="1">
    <location>
        <begin position="22"/>
        <end position="58"/>
    </location>
</feature>
<name>A0A952FNJ5_9PROT</name>
<comment type="caution">
    <text evidence="2">The sequence shown here is derived from an EMBL/GenBank/DDBJ whole genome shotgun (WGS) entry which is preliminary data.</text>
</comment>
<accession>A0A952FNJ5</accession>
<gene>
    <name evidence="2" type="ORF">JF625_23310</name>
</gene>
<evidence type="ECO:0000313" key="2">
    <source>
        <dbReference type="EMBL" id="MBW8728058.1"/>
    </source>
</evidence>
<proteinExistence type="predicted"/>
<evidence type="ECO:0000256" key="1">
    <source>
        <dbReference type="SAM" id="MobiDB-lite"/>
    </source>
</evidence>
<protein>
    <submittedName>
        <fullName evidence="2">Uncharacterized protein</fullName>
    </submittedName>
</protein>
<reference evidence="2" key="1">
    <citation type="submission" date="2020-06" db="EMBL/GenBank/DDBJ databases">
        <title>Stable isotope informed genome-resolved metagenomics uncovers potential trophic interactions in rhizosphere soil.</title>
        <authorList>
            <person name="Starr E.P."/>
            <person name="Shi S."/>
            <person name="Blazewicz S.J."/>
            <person name="Koch B.J."/>
            <person name="Probst A.J."/>
            <person name="Hungate B.A."/>
            <person name="Pett-Ridge J."/>
            <person name="Firestone M.K."/>
            <person name="Banfield J.F."/>
        </authorList>
    </citation>
    <scope>NUCLEOTIDE SEQUENCE</scope>
    <source>
        <strain evidence="2">YM_69_17</strain>
    </source>
</reference>
<dbReference type="Proteomes" id="UP000700706">
    <property type="component" value="Unassembled WGS sequence"/>
</dbReference>
<feature type="compositionally biased region" description="Basic and acidic residues" evidence="1">
    <location>
        <begin position="41"/>
        <end position="51"/>
    </location>
</feature>
<organism evidence="2 3">
    <name type="scientific">Inquilinus limosus</name>
    <dbReference type="NCBI Taxonomy" id="171674"/>
    <lineage>
        <taxon>Bacteria</taxon>
        <taxon>Pseudomonadati</taxon>
        <taxon>Pseudomonadota</taxon>
        <taxon>Alphaproteobacteria</taxon>
        <taxon>Rhodospirillales</taxon>
        <taxon>Rhodospirillaceae</taxon>
        <taxon>Inquilinus</taxon>
    </lineage>
</organism>